<accession>A0A1R1X3R1</accession>
<dbReference type="SUPFAM" id="SSF53649">
    <property type="entry name" value="Alkaline phosphatase-like"/>
    <property type="match status" value="1"/>
</dbReference>
<evidence type="ECO:0000313" key="3">
    <source>
        <dbReference type="Proteomes" id="UP000187283"/>
    </source>
</evidence>
<name>A0A1R1X3R1_9FUNG</name>
<proteinExistence type="predicted"/>
<protein>
    <recommendedName>
        <fullName evidence="4">Alkaline phosphatase</fullName>
    </recommendedName>
</protein>
<dbReference type="OrthoDB" id="7392499at2759"/>
<dbReference type="Proteomes" id="UP000187283">
    <property type="component" value="Unassembled WGS sequence"/>
</dbReference>
<gene>
    <name evidence="2" type="ORF">AYI70_g11019</name>
</gene>
<organism evidence="2 3">
    <name type="scientific">Smittium culicis</name>
    <dbReference type="NCBI Taxonomy" id="133412"/>
    <lineage>
        <taxon>Eukaryota</taxon>
        <taxon>Fungi</taxon>
        <taxon>Fungi incertae sedis</taxon>
        <taxon>Zoopagomycota</taxon>
        <taxon>Kickxellomycotina</taxon>
        <taxon>Harpellomycetes</taxon>
        <taxon>Harpellales</taxon>
        <taxon>Legeriomycetaceae</taxon>
        <taxon>Smittium</taxon>
    </lineage>
</organism>
<feature type="chain" id="PRO_5011960912" description="Alkaline phosphatase" evidence="1">
    <location>
        <begin position="18"/>
        <end position="52"/>
    </location>
</feature>
<keyword evidence="3" id="KW-1185">Reference proteome</keyword>
<comment type="caution">
    <text evidence="2">The sequence shown here is derived from an EMBL/GenBank/DDBJ whole genome shotgun (WGS) entry which is preliminary data.</text>
</comment>
<dbReference type="STRING" id="133412.A0A1R1X3R1"/>
<dbReference type="EMBL" id="LSSN01005526">
    <property type="protein sequence ID" value="OMJ09254.1"/>
    <property type="molecule type" value="Genomic_DNA"/>
</dbReference>
<feature type="non-terminal residue" evidence="2">
    <location>
        <position position="52"/>
    </location>
</feature>
<evidence type="ECO:0008006" key="4">
    <source>
        <dbReference type="Google" id="ProtNLM"/>
    </source>
</evidence>
<reference evidence="2 3" key="1">
    <citation type="submission" date="2017-01" db="EMBL/GenBank/DDBJ databases">
        <authorList>
            <person name="Mah S.A."/>
            <person name="Swanson W.J."/>
            <person name="Moy G.W."/>
            <person name="Vacquier V.D."/>
        </authorList>
    </citation>
    <scope>NUCLEOTIDE SEQUENCE [LARGE SCALE GENOMIC DNA]</scope>
    <source>
        <strain evidence="2 3">GSMNP</strain>
    </source>
</reference>
<evidence type="ECO:0000313" key="2">
    <source>
        <dbReference type="EMBL" id="OMJ09254.1"/>
    </source>
</evidence>
<evidence type="ECO:0000256" key="1">
    <source>
        <dbReference type="SAM" id="SignalP"/>
    </source>
</evidence>
<feature type="signal peptide" evidence="1">
    <location>
        <begin position="1"/>
        <end position="17"/>
    </location>
</feature>
<dbReference type="AlphaFoldDB" id="A0A1R1X3R1"/>
<keyword evidence="1" id="KW-0732">Signal</keyword>
<sequence>MKFAIVSLVALTSFISSVPTTSPNAGSSKKNMIMMVSDGFGPASETLARAYV</sequence>
<dbReference type="InterPro" id="IPR017850">
    <property type="entry name" value="Alkaline_phosphatase_core_sf"/>
</dbReference>